<dbReference type="Proteomes" id="UP000315783">
    <property type="component" value="Unassembled WGS sequence"/>
</dbReference>
<organism evidence="2 3">
    <name type="scientific">Cordyceps javanica</name>
    <dbReference type="NCBI Taxonomy" id="43265"/>
    <lineage>
        <taxon>Eukaryota</taxon>
        <taxon>Fungi</taxon>
        <taxon>Dikarya</taxon>
        <taxon>Ascomycota</taxon>
        <taxon>Pezizomycotina</taxon>
        <taxon>Sordariomycetes</taxon>
        <taxon>Hypocreomycetidae</taxon>
        <taxon>Hypocreales</taxon>
        <taxon>Cordycipitaceae</taxon>
        <taxon>Cordyceps</taxon>
    </lineage>
</organism>
<sequence>MSSRVYKPLDSSNGEIRLLHPTSPSGLGVGWELVTCALQSCPPFMAISYLWGQDAKTEAITVNDRQLLITPNLACALNHAAHHFRSAFPGRGEADLYLWADAVCVNQDDTREREEQVKLMGKLYSTAELVMASLGPLDEAIELSMDTLHRVRDQVRDIPADASMDEHIGWLQTHPDLIGADVGLPEDQFDANRRWKLLRQFLYMEYWRRAWVVQELVFARRLLFVSETRSLDPDALFAVLAWVKATKNLARRSSQAPPVRPGWLITSVWNFLTYDNLLGWKSVLRIGAARDGDKSDRLYRVSLACAGNDLRATDPRDLVYGTMALTRMGLEPDYAATSKLSTLYVQFMRWWLDEITLLQVEEDDWTFNHLDLLGEAGTGQVAEDDENRDLARIVPSWVPNFPLSAQVYTPHLLLSPRTADTTIFPSDAPLPRVHEQSLLVPGILLDEVVEVEKVKDIKANQGLLGFAAAYCRRHERYPTGCPPLHGLFRTVMKDVLEDADPEDDDVLVRFFGFVRALLHGPETGTLPAHPEAALRQLGFSTESGPAFAQSIGAAYGVYSSSSSSSSSSGSGARSAEEQQAELGRWLPRLLQPAWHGHWAGAGVLDLCLRTVLEIRELDHASVAETSRGYLAVVPVGARRGDRLCLLHRSDSASVIRGARGGYWEHVGRCYSFGLSECRTEDLERSLVRDEIIELR</sequence>
<evidence type="ECO:0000259" key="1">
    <source>
        <dbReference type="Pfam" id="PF06985"/>
    </source>
</evidence>
<gene>
    <name evidence="2" type="ORF">IF1G_10130</name>
</gene>
<comment type="caution">
    <text evidence="2">The sequence shown here is derived from an EMBL/GenBank/DDBJ whole genome shotgun (WGS) entry which is preliminary data.</text>
</comment>
<dbReference type="OrthoDB" id="4870044at2759"/>
<dbReference type="PANTHER" id="PTHR24148">
    <property type="entry name" value="ANKYRIN REPEAT DOMAIN-CONTAINING PROTEIN 39 HOMOLOG-RELATED"/>
    <property type="match status" value="1"/>
</dbReference>
<evidence type="ECO:0000313" key="2">
    <source>
        <dbReference type="EMBL" id="TQV91249.1"/>
    </source>
</evidence>
<dbReference type="InterPro" id="IPR052895">
    <property type="entry name" value="HetReg/Transcr_Mod"/>
</dbReference>
<name>A0A545UP67_9HYPO</name>
<proteinExistence type="predicted"/>
<keyword evidence="3" id="KW-1185">Reference proteome</keyword>
<dbReference type="AlphaFoldDB" id="A0A545UP67"/>
<feature type="domain" description="Heterokaryon incompatibility" evidence="1">
    <location>
        <begin position="44"/>
        <end position="215"/>
    </location>
</feature>
<reference evidence="2 3" key="1">
    <citation type="journal article" date="2019" name="Appl. Microbiol. Biotechnol.">
        <title>Genome sequence of Isaria javanica and comparative genome analysis insights into family S53 peptidase evolution in fungal entomopathogens.</title>
        <authorList>
            <person name="Lin R."/>
            <person name="Zhang X."/>
            <person name="Xin B."/>
            <person name="Zou M."/>
            <person name="Gao Y."/>
            <person name="Qin F."/>
            <person name="Hu Q."/>
            <person name="Xie B."/>
            <person name="Cheng X."/>
        </authorList>
    </citation>
    <scope>NUCLEOTIDE SEQUENCE [LARGE SCALE GENOMIC DNA]</scope>
    <source>
        <strain evidence="2 3">IJ1G</strain>
    </source>
</reference>
<evidence type="ECO:0000313" key="3">
    <source>
        <dbReference type="Proteomes" id="UP000315783"/>
    </source>
</evidence>
<dbReference type="Pfam" id="PF06985">
    <property type="entry name" value="HET"/>
    <property type="match status" value="1"/>
</dbReference>
<protein>
    <submittedName>
        <fullName evidence="2">Heterokaryon incompatibility protein (HET) domain-containing protein</fullName>
    </submittedName>
</protein>
<dbReference type="STRING" id="43265.A0A545UP67"/>
<dbReference type="PANTHER" id="PTHR24148:SF73">
    <property type="entry name" value="HET DOMAIN PROTEIN (AFU_ORTHOLOGUE AFUA_8G01020)"/>
    <property type="match status" value="1"/>
</dbReference>
<dbReference type="EMBL" id="SPUK01000020">
    <property type="protein sequence ID" value="TQV91249.1"/>
    <property type="molecule type" value="Genomic_DNA"/>
</dbReference>
<accession>A0A545UP67</accession>
<dbReference type="InterPro" id="IPR010730">
    <property type="entry name" value="HET"/>
</dbReference>